<keyword evidence="4" id="KW-1185">Reference proteome</keyword>
<reference evidence="1" key="1">
    <citation type="journal article" date="2014" name="Int. J. Syst. Evol. Microbiol.">
        <title>Complete genome of a new Firmicutes species belonging to the dominant human colonic microbiota ('Ruminococcus bicirculans') reveals two chromosomes and a selective capacity to utilize plant glucans.</title>
        <authorList>
            <consortium name="NISC Comparative Sequencing Program"/>
            <person name="Wegmann U."/>
            <person name="Louis P."/>
            <person name="Goesmann A."/>
            <person name="Henrissat B."/>
            <person name="Duncan S.H."/>
            <person name="Flint H.J."/>
        </authorList>
    </citation>
    <scope>NUCLEOTIDE SEQUENCE</scope>
    <source>
        <strain evidence="1">CGMCC 1.15287</strain>
    </source>
</reference>
<evidence type="ECO:0000313" key="3">
    <source>
        <dbReference type="Proteomes" id="UP000532273"/>
    </source>
</evidence>
<reference evidence="1" key="4">
    <citation type="submission" date="2024-05" db="EMBL/GenBank/DDBJ databases">
        <authorList>
            <person name="Sun Q."/>
            <person name="Zhou Y."/>
        </authorList>
    </citation>
    <scope>NUCLEOTIDE SEQUENCE</scope>
    <source>
        <strain evidence="1">CGMCC 1.15287</strain>
    </source>
</reference>
<dbReference type="Proteomes" id="UP000532273">
    <property type="component" value="Unassembled WGS sequence"/>
</dbReference>
<accession>A0A7W6K9M0</accession>
<protein>
    <submittedName>
        <fullName evidence="2">Uncharacterized protein</fullName>
    </submittedName>
</protein>
<name>A0A7W6K9M0_9SPHI</name>
<organism evidence="2 3">
    <name type="scientific">Pedobacter zeae</name>
    <dbReference type="NCBI Taxonomy" id="1737356"/>
    <lineage>
        <taxon>Bacteria</taxon>
        <taxon>Pseudomonadati</taxon>
        <taxon>Bacteroidota</taxon>
        <taxon>Sphingobacteriia</taxon>
        <taxon>Sphingobacteriales</taxon>
        <taxon>Sphingobacteriaceae</taxon>
        <taxon>Pedobacter</taxon>
    </lineage>
</organism>
<dbReference type="EMBL" id="JACIEF010000002">
    <property type="protein sequence ID" value="MBB4107729.1"/>
    <property type="molecule type" value="Genomic_DNA"/>
</dbReference>
<gene>
    <name evidence="1" type="ORF">GCM10007422_09250</name>
    <name evidence="2" type="ORF">GGQ60_001710</name>
</gene>
<dbReference type="RefSeq" id="WP_183762200.1">
    <property type="nucleotide sequence ID" value="NZ_BMHZ01000001.1"/>
</dbReference>
<comment type="caution">
    <text evidence="2">The sequence shown here is derived from an EMBL/GenBank/DDBJ whole genome shotgun (WGS) entry which is preliminary data.</text>
</comment>
<dbReference type="AlphaFoldDB" id="A0A7W6K9M0"/>
<evidence type="ECO:0000313" key="2">
    <source>
        <dbReference type="EMBL" id="MBB4107729.1"/>
    </source>
</evidence>
<reference evidence="4" key="2">
    <citation type="journal article" date="2019" name="Int. J. Syst. Evol. Microbiol.">
        <title>The Global Catalogue of Microorganisms (GCM) 10K type strain sequencing project: providing services to taxonomists for standard genome sequencing and annotation.</title>
        <authorList>
            <consortium name="The Broad Institute Genomics Platform"/>
            <consortium name="The Broad Institute Genome Sequencing Center for Infectious Disease"/>
            <person name="Wu L."/>
            <person name="Ma J."/>
        </authorList>
    </citation>
    <scope>NUCLEOTIDE SEQUENCE [LARGE SCALE GENOMIC DNA]</scope>
    <source>
        <strain evidence="4">CGMCC 1.15287</strain>
    </source>
</reference>
<evidence type="ECO:0000313" key="1">
    <source>
        <dbReference type="EMBL" id="GGG97450.1"/>
    </source>
</evidence>
<reference evidence="2 3" key="3">
    <citation type="submission" date="2020-08" db="EMBL/GenBank/DDBJ databases">
        <title>Genomic Encyclopedia of Type Strains, Phase IV (KMG-IV): sequencing the most valuable type-strain genomes for metagenomic binning, comparative biology and taxonomic classification.</title>
        <authorList>
            <person name="Goeker M."/>
        </authorList>
    </citation>
    <scope>NUCLEOTIDE SEQUENCE [LARGE SCALE GENOMIC DNA]</scope>
    <source>
        <strain evidence="2 3">DSM 100774</strain>
    </source>
</reference>
<dbReference type="EMBL" id="BMHZ01000001">
    <property type="protein sequence ID" value="GGG97450.1"/>
    <property type="molecule type" value="Genomic_DNA"/>
</dbReference>
<sequence length="68" mass="8203">MLLTEKHKKALVQELIEANECLQEVQKDIDTQNWTSEESKASQEVWREVIWQRVKFIRENLERLDVYG</sequence>
<proteinExistence type="predicted"/>
<dbReference type="Proteomes" id="UP000642938">
    <property type="component" value="Unassembled WGS sequence"/>
</dbReference>
<evidence type="ECO:0000313" key="4">
    <source>
        <dbReference type="Proteomes" id="UP000642938"/>
    </source>
</evidence>